<keyword evidence="1" id="KW-0732">Signal</keyword>
<organism evidence="2 3">
    <name type="scientific">Drosophila suzukii</name>
    <name type="common">Spotted-wing drosophila fruit fly</name>
    <dbReference type="NCBI Taxonomy" id="28584"/>
    <lineage>
        <taxon>Eukaryota</taxon>
        <taxon>Metazoa</taxon>
        <taxon>Ecdysozoa</taxon>
        <taxon>Arthropoda</taxon>
        <taxon>Hexapoda</taxon>
        <taxon>Insecta</taxon>
        <taxon>Pterygota</taxon>
        <taxon>Neoptera</taxon>
        <taxon>Endopterygota</taxon>
        <taxon>Diptera</taxon>
        <taxon>Brachycera</taxon>
        <taxon>Muscomorpha</taxon>
        <taxon>Ephydroidea</taxon>
        <taxon>Drosophilidae</taxon>
        <taxon>Drosophila</taxon>
        <taxon>Sophophora</taxon>
    </lineage>
</organism>
<feature type="chain" id="PRO_5044290667" description="MD-2-related lipid-recognition domain-containing protein" evidence="1">
    <location>
        <begin position="22"/>
        <end position="174"/>
    </location>
</feature>
<dbReference type="RefSeq" id="XP_016933037.2">
    <property type="nucleotide sequence ID" value="XM_017077548.3"/>
</dbReference>
<dbReference type="Pfam" id="PF06477">
    <property type="entry name" value="DUF1091"/>
    <property type="match status" value="1"/>
</dbReference>
<dbReference type="AlphaFoldDB" id="A0AB39ZCE2"/>
<dbReference type="SMART" id="SM00697">
    <property type="entry name" value="DM8"/>
    <property type="match status" value="1"/>
</dbReference>
<dbReference type="Proteomes" id="UP001652628">
    <property type="component" value="Chromosome 3"/>
</dbReference>
<reference evidence="3" key="1">
    <citation type="submission" date="2025-08" db="UniProtKB">
        <authorList>
            <consortium name="RefSeq"/>
        </authorList>
    </citation>
    <scope>IDENTIFICATION</scope>
</reference>
<gene>
    <name evidence="3" type="primary">LOC108012249</name>
</gene>
<sequence>MERGLIIGFCWTLLGSTLVNGDFQLQNVVCESFDLSMSEFTRCEMKVVRRGVSAFYMVLKLKVPINNVDVNVSLFKKSNGYLPYLFNQTFDFCYYMRNPQAHPLIYMLHRVILPVSNMNHSCPYNHDLIINDLVYKKNDLRDLPIPNGDYMIKLKVATDKVYRASFKIYAKRYD</sequence>
<evidence type="ECO:0000313" key="2">
    <source>
        <dbReference type="Proteomes" id="UP001652628"/>
    </source>
</evidence>
<keyword evidence="2" id="KW-1185">Reference proteome</keyword>
<dbReference type="PANTHER" id="PTHR20898:SF0">
    <property type="entry name" value="DAEDALUS ON 3-RELATED"/>
    <property type="match status" value="1"/>
</dbReference>
<dbReference type="GeneID" id="108012249"/>
<evidence type="ECO:0000313" key="3">
    <source>
        <dbReference type="RefSeq" id="XP_016933037.2"/>
    </source>
</evidence>
<name>A0AB39ZCE2_DROSZ</name>
<proteinExistence type="predicted"/>
<dbReference type="InterPro" id="IPR010512">
    <property type="entry name" value="DUF1091"/>
</dbReference>
<feature type="signal peptide" evidence="1">
    <location>
        <begin position="1"/>
        <end position="21"/>
    </location>
</feature>
<evidence type="ECO:0008006" key="4">
    <source>
        <dbReference type="Google" id="ProtNLM"/>
    </source>
</evidence>
<evidence type="ECO:0000256" key="1">
    <source>
        <dbReference type="SAM" id="SignalP"/>
    </source>
</evidence>
<protein>
    <recommendedName>
        <fullName evidence="4">MD-2-related lipid-recognition domain-containing protein</fullName>
    </recommendedName>
</protein>
<dbReference type="PANTHER" id="PTHR20898">
    <property type="entry name" value="DAEDALUS ON 3-RELATED-RELATED"/>
    <property type="match status" value="1"/>
</dbReference>
<accession>A0AB39ZCE2</accession>